<feature type="domain" description="Thioredoxin-like fold" evidence="3">
    <location>
        <begin position="53"/>
        <end position="148"/>
    </location>
</feature>
<dbReference type="InterPro" id="IPR036249">
    <property type="entry name" value="Thioredoxin-like_sf"/>
</dbReference>
<dbReference type="GO" id="GO:0005737">
    <property type="term" value="C:cytoplasm"/>
    <property type="evidence" value="ECO:0007669"/>
    <property type="project" value="TreeGrafter"/>
</dbReference>
<dbReference type="SFLD" id="SFLDG01180">
    <property type="entry name" value="SUF1"/>
    <property type="match status" value="1"/>
</dbReference>
<reference evidence="4 5" key="1">
    <citation type="submission" date="2024-01" db="EMBL/GenBank/DDBJ databases">
        <title>The genome of the rayed Mediterranean limpet Patella caerulea (Linnaeus, 1758).</title>
        <authorList>
            <person name="Anh-Thu Weber A."/>
            <person name="Halstead-Nussloch G."/>
        </authorList>
    </citation>
    <scope>NUCLEOTIDE SEQUENCE [LARGE SCALE GENOMIC DNA]</scope>
    <source>
        <strain evidence="4">AATW-2023a</strain>
        <tissue evidence="4">Whole specimen</tissue>
    </source>
</reference>
<dbReference type="InterPro" id="IPR036282">
    <property type="entry name" value="Glutathione-S-Trfase_C_sf"/>
</dbReference>
<keyword evidence="5" id="KW-1185">Reference proteome</keyword>
<feature type="domain" description="Metaxin glutathione S-transferase" evidence="2">
    <location>
        <begin position="191"/>
        <end position="253"/>
    </location>
</feature>
<dbReference type="InterPro" id="IPR033468">
    <property type="entry name" value="Metaxin_GST"/>
</dbReference>
<dbReference type="Pfam" id="PF17171">
    <property type="entry name" value="GST_C_6"/>
    <property type="match status" value="1"/>
</dbReference>
<name>A0AAN8FZN2_PATCE</name>
<dbReference type="Gene3D" id="1.20.1050.10">
    <property type="match status" value="1"/>
</dbReference>
<comment type="caution">
    <text evidence="4">The sequence shown here is derived from an EMBL/GenBank/DDBJ whole genome shotgun (WGS) entry which is preliminary data.</text>
</comment>
<dbReference type="InterPro" id="IPR040079">
    <property type="entry name" value="Glutathione_S-Trfase"/>
</dbReference>
<dbReference type="PANTHER" id="PTHR12289:SF41">
    <property type="entry name" value="FAILED AXON CONNECTIONS-RELATED"/>
    <property type="match status" value="1"/>
</dbReference>
<gene>
    <name evidence="4" type="ORF">SNE40_021503</name>
</gene>
<evidence type="ECO:0000313" key="4">
    <source>
        <dbReference type="EMBL" id="KAK6167487.1"/>
    </source>
</evidence>
<evidence type="ECO:0000256" key="1">
    <source>
        <dbReference type="ARBA" id="ARBA00006475"/>
    </source>
</evidence>
<dbReference type="InterPro" id="IPR050931">
    <property type="entry name" value="Mito_Protein_Transport_Metaxin"/>
</dbReference>
<proteinExistence type="inferred from homology"/>
<dbReference type="InterPro" id="IPR026928">
    <property type="entry name" value="FAX/IsoI-like"/>
</dbReference>
<organism evidence="4 5">
    <name type="scientific">Patella caerulea</name>
    <name type="common">Rayed Mediterranean limpet</name>
    <dbReference type="NCBI Taxonomy" id="87958"/>
    <lineage>
        <taxon>Eukaryota</taxon>
        <taxon>Metazoa</taxon>
        <taxon>Spiralia</taxon>
        <taxon>Lophotrochozoa</taxon>
        <taxon>Mollusca</taxon>
        <taxon>Gastropoda</taxon>
        <taxon>Patellogastropoda</taxon>
        <taxon>Patelloidea</taxon>
        <taxon>Patellidae</taxon>
        <taxon>Patella</taxon>
    </lineage>
</organism>
<evidence type="ECO:0000259" key="3">
    <source>
        <dbReference type="Pfam" id="PF17172"/>
    </source>
</evidence>
<dbReference type="Gene3D" id="3.40.30.10">
    <property type="entry name" value="Glutaredoxin"/>
    <property type="match status" value="1"/>
</dbReference>
<evidence type="ECO:0000259" key="2">
    <source>
        <dbReference type="Pfam" id="PF17171"/>
    </source>
</evidence>
<dbReference type="SFLD" id="SFLDS00019">
    <property type="entry name" value="Glutathione_Transferase_(cytos"/>
    <property type="match status" value="1"/>
</dbReference>
<sequence>MDSCLLLGIGALAVVGFLIKKYLNKSVNKADYPKDTVILHQLGSGPYCPSLSPFVIKVETYLRMNKIPYKNEYDRVMSSKGKTPWIQYNDDVMPDSHFIIQYLKNKFNIKINDKLTPEQKATGASFTHLVEDHLYWGLLLWRSVYDKNKTIFRMIGLNSIILWIFERKARSVCHAQGQGRHTRTETIQLIEDDLRFISNFIGNKKYFLGDNPTETDCAIFGQLCQFVWQTPDSPMETSIREKYTNLIDYCERIKSRYWPDWDELITRGNNNNKK</sequence>
<dbReference type="PANTHER" id="PTHR12289">
    <property type="entry name" value="METAXIN RELATED"/>
    <property type="match status" value="1"/>
</dbReference>
<dbReference type="CDD" id="cd03193">
    <property type="entry name" value="GST_C_Metaxin"/>
    <property type="match status" value="1"/>
</dbReference>
<evidence type="ECO:0008006" key="6">
    <source>
        <dbReference type="Google" id="ProtNLM"/>
    </source>
</evidence>
<dbReference type="SUPFAM" id="SSF52833">
    <property type="entry name" value="Thioredoxin-like"/>
    <property type="match status" value="1"/>
</dbReference>
<comment type="similarity">
    <text evidence="1">Belongs to the FAX family.</text>
</comment>
<dbReference type="EMBL" id="JAZGQO010000018">
    <property type="protein sequence ID" value="KAK6167487.1"/>
    <property type="molecule type" value="Genomic_DNA"/>
</dbReference>
<dbReference type="Proteomes" id="UP001347796">
    <property type="component" value="Unassembled WGS sequence"/>
</dbReference>
<accession>A0AAN8FZN2</accession>
<protein>
    <recommendedName>
        <fullName evidence="6">Failed axon connections homolog</fullName>
    </recommendedName>
</protein>
<dbReference type="Pfam" id="PF17172">
    <property type="entry name" value="GST_N_4"/>
    <property type="match status" value="1"/>
</dbReference>
<evidence type="ECO:0000313" key="5">
    <source>
        <dbReference type="Proteomes" id="UP001347796"/>
    </source>
</evidence>
<dbReference type="SFLD" id="SFLDG01200">
    <property type="entry name" value="SUF1.1"/>
    <property type="match status" value="1"/>
</dbReference>
<dbReference type="InterPro" id="IPR012336">
    <property type="entry name" value="Thioredoxin-like_fold"/>
</dbReference>
<dbReference type="SUPFAM" id="SSF47616">
    <property type="entry name" value="GST C-terminal domain-like"/>
    <property type="match status" value="1"/>
</dbReference>
<dbReference type="AlphaFoldDB" id="A0AAN8FZN2"/>